<keyword evidence="1" id="KW-0812">Transmembrane</keyword>
<feature type="transmembrane region" description="Helical" evidence="1">
    <location>
        <begin position="150"/>
        <end position="174"/>
    </location>
</feature>
<evidence type="ECO:0000313" key="2">
    <source>
        <dbReference type="EMBL" id="KAF5852190.1"/>
    </source>
</evidence>
<name>A0A8H5ZNB9_COCSA</name>
<reference evidence="2" key="1">
    <citation type="submission" date="2019-11" db="EMBL/GenBank/DDBJ databases">
        <title>Bipolaris sorokiniana Genome sequencing.</title>
        <authorList>
            <person name="Wang H."/>
        </authorList>
    </citation>
    <scope>NUCLEOTIDE SEQUENCE</scope>
</reference>
<keyword evidence="1" id="KW-1133">Transmembrane helix</keyword>
<dbReference type="EMBL" id="WNKQ01000004">
    <property type="protein sequence ID" value="KAF5852190.1"/>
    <property type="molecule type" value="Genomic_DNA"/>
</dbReference>
<dbReference type="OMA" id="NIWHRID"/>
<evidence type="ECO:0000256" key="1">
    <source>
        <dbReference type="SAM" id="Phobius"/>
    </source>
</evidence>
<protein>
    <recommendedName>
        <fullName evidence="4">Transmembrane protein</fullName>
    </recommendedName>
</protein>
<comment type="caution">
    <text evidence="2">The sequence shown here is derived from an EMBL/GenBank/DDBJ whole genome shotgun (WGS) entry which is preliminary data.</text>
</comment>
<organism evidence="2 3">
    <name type="scientific">Cochliobolus sativus</name>
    <name type="common">Common root rot and spot blotch fungus</name>
    <name type="synonym">Bipolaris sorokiniana</name>
    <dbReference type="NCBI Taxonomy" id="45130"/>
    <lineage>
        <taxon>Eukaryota</taxon>
        <taxon>Fungi</taxon>
        <taxon>Dikarya</taxon>
        <taxon>Ascomycota</taxon>
        <taxon>Pezizomycotina</taxon>
        <taxon>Dothideomycetes</taxon>
        <taxon>Pleosporomycetidae</taxon>
        <taxon>Pleosporales</taxon>
        <taxon>Pleosporineae</taxon>
        <taxon>Pleosporaceae</taxon>
        <taxon>Bipolaris</taxon>
    </lineage>
</organism>
<dbReference type="AlphaFoldDB" id="A0A8H5ZNB9"/>
<gene>
    <name evidence="2" type="ORF">GGP41_001021</name>
</gene>
<feature type="transmembrane region" description="Helical" evidence="1">
    <location>
        <begin position="763"/>
        <end position="788"/>
    </location>
</feature>
<accession>A0A8H5ZNB9</accession>
<evidence type="ECO:0000313" key="3">
    <source>
        <dbReference type="Proteomes" id="UP000624244"/>
    </source>
</evidence>
<sequence>MARNQSIWCPSGGEWYGCSTGTLFAGCCAVNPCSVTCPQQHLYPVFFDAAIFGTFPDLSCGSGSRFYTCSGGETFFGCCKTSPCIAGVCPDGDLTPAFMERSDQIDLFGDPTINNIGVAPIITSSVALAREPAMTSMPVYDGFGSGPSKWIILPSVSIAAMVSLCVFIALWLGWRKFSTRDGHIYAAVEPTQLSMDAVDPVKTDTNIASIDTSVTPKKDDLQRLSSASLLALLMSALAVLAMSSFLLFLWFGDSRNKTWGHIMVQGWATRCVAVTALVLRTSVDMQAAVACAILASLLLESKSGIHVFQTAKISAMRTESTSPWAFARCVLEEFWRSTARSRRNHHVYAMTICLLITTIVVQFSSTLLLSDLKQGLLIGGVTPSEVQPGLSYPVGGVERIARDSAWTTNPPNYATFGEYHELPKETTDGVVDTGILLRALLPYAATELRQTLATYTGNALTIDARVTCQAPSITGFEAKGFNGQIKGIVSPSMNSTGLLSIKPTPFDCTAAGSGQITICQLGQSGDVFMGSLKSQFENSTAFGAAFLIINGSNNHGVGNIWRTYSFPKTNRTAEASISLTLCFAPWDAAILDVEIHSKVNRTEPMLRYWKGFKSSEVLAHLIPLTKNKTRQIMKLEKPHSFLGDLPPPYRRPVVQSDMGGSSAAAKGTSVPLPGNWSVFLTGRPLVTHLRYFDPPPTQIISADPALAAIFTGAIEAGFSVEWALSSLITVLSMTNYYSQQVAFDRVDTVAVSFFENVLYPRSYVGLTIIMWTLFAHFALLALMVVLFITKTRFTIIGNVWLAFVQVAESQGIKDYIARGSLTGDSMLLNELHKSEKKNIRARLTRSGHGAEIVVE</sequence>
<feature type="transmembrane region" description="Helical" evidence="1">
    <location>
        <begin position="227"/>
        <end position="252"/>
    </location>
</feature>
<keyword evidence="1" id="KW-0472">Membrane</keyword>
<dbReference type="Proteomes" id="UP000624244">
    <property type="component" value="Unassembled WGS sequence"/>
</dbReference>
<evidence type="ECO:0008006" key="4">
    <source>
        <dbReference type="Google" id="ProtNLM"/>
    </source>
</evidence>
<dbReference type="PROSITE" id="PS51257">
    <property type="entry name" value="PROKAR_LIPOPROTEIN"/>
    <property type="match status" value="1"/>
</dbReference>
<feature type="transmembrane region" description="Helical" evidence="1">
    <location>
        <begin position="347"/>
        <end position="369"/>
    </location>
</feature>
<proteinExistence type="predicted"/>